<name>A0A8I0MX57_9GAMM</name>
<organism evidence="1 2">
    <name type="scientific">Pseudoalteromonas peptidolytica F12-50-A1</name>
    <dbReference type="NCBI Taxonomy" id="1315280"/>
    <lineage>
        <taxon>Bacteria</taxon>
        <taxon>Pseudomonadati</taxon>
        <taxon>Pseudomonadota</taxon>
        <taxon>Gammaproteobacteria</taxon>
        <taxon>Alteromonadales</taxon>
        <taxon>Pseudoalteromonadaceae</taxon>
        <taxon>Pseudoalteromonas</taxon>
    </lineage>
</organism>
<accession>A0A8I0MX57</accession>
<dbReference type="Proteomes" id="UP000660708">
    <property type="component" value="Unassembled WGS sequence"/>
</dbReference>
<gene>
    <name evidence="1" type="ORF">PPEP_a3951</name>
</gene>
<proteinExistence type="predicted"/>
<dbReference type="RefSeq" id="WP_147390957.1">
    <property type="nucleotide sequence ID" value="NZ_AQHF01000025.1"/>
</dbReference>
<evidence type="ECO:0000313" key="1">
    <source>
        <dbReference type="EMBL" id="MBE0346978.1"/>
    </source>
</evidence>
<dbReference type="AlphaFoldDB" id="A0A8I0MX57"/>
<comment type="caution">
    <text evidence="1">The sequence shown here is derived from an EMBL/GenBank/DDBJ whole genome shotgun (WGS) entry which is preliminary data.</text>
</comment>
<dbReference type="EMBL" id="AQHF01000025">
    <property type="protein sequence ID" value="MBE0346978.1"/>
    <property type="molecule type" value="Genomic_DNA"/>
</dbReference>
<reference evidence="1 2" key="1">
    <citation type="submission" date="2015-06" db="EMBL/GenBank/DDBJ databases">
        <title>Genome sequence of Pseudoalteromonas peptidolytica.</title>
        <authorList>
            <person name="Xie B.-B."/>
            <person name="Rong J.-C."/>
            <person name="Qin Q.-L."/>
            <person name="Zhang Y.-Z."/>
        </authorList>
    </citation>
    <scope>NUCLEOTIDE SEQUENCE [LARGE SCALE GENOMIC DNA]</scope>
    <source>
        <strain evidence="1 2">F12-50-A1</strain>
    </source>
</reference>
<keyword evidence="2" id="KW-1185">Reference proteome</keyword>
<protein>
    <submittedName>
        <fullName evidence="1">Uncharacterized protein</fullName>
    </submittedName>
</protein>
<sequence>MKKFFLISTLLVIVCIAAVFFALQRPMPPSPTPALLATPPLNASAITPTPKAATAQATASKKQPLIDALPLAQAAQSAAAHYEYSISLPPYSQPLGKGDFDRLNPNHFYAVTMLLEDTNQQVSLALNQYRFIHPATIEVSLSGSQFSSAVATVVDPMTQQAIATSRLIKKTEVWQGEIAGQADWPPELNIQVRANPTNAKPVALTANARYYQPSATLLTIAQPYPHKSDLVIPLQLEVKQSGSYRIRANLFTPDGTPVSHLVEKQKLSEGKQVFHLKAHHSVLEPFSAKSGPSRFTLKTFVIEKMSPMPGKRAQFGDSKVSEYEITDFYFDALERQPYQPSAAEQQRLSYLQKMAGN</sequence>
<evidence type="ECO:0000313" key="2">
    <source>
        <dbReference type="Proteomes" id="UP000660708"/>
    </source>
</evidence>